<comment type="caution">
    <text evidence="3">Lacks conserved residue(s) required for the propagation of feature annotation.</text>
</comment>
<dbReference type="InterPro" id="IPR005202">
    <property type="entry name" value="TF_GRAS"/>
</dbReference>
<dbReference type="PANTHER" id="PTHR31636">
    <property type="entry name" value="OSJNBA0084A10.13 PROTEIN-RELATED"/>
    <property type="match status" value="1"/>
</dbReference>
<dbReference type="EMBL" id="JAVXUO010002670">
    <property type="protein sequence ID" value="KAK2970680.1"/>
    <property type="molecule type" value="Genomic_DNA"/>
</dbReference>
<proteinExistence type="inferred from homology"/>
<dbReference type="PROSITE" id="PS50985">
    <property type="entry name" value="GRAS"/>
    <property type="match status" value="1"/>
</dbReference>
<keyword evidence="1" id="KW-0805">Transcription regulation</keyword>
<comment type="similarity">
    <text evidence="3">Belongs to the GRAS family.</text>
</comment>
<feature type="region of interest" description="SAW" evidence="3">
    <location>
        <begin position="57"/>
        <end position="138"/>
    </location>
</feature>
<evidence type="ECO:0000256" key="1">
    <source>
        <dbReference type="ARBA" id="ARBA00023015"/>
    </source>
</evidence>
<keyword evidence="2" id="KW-0804">Transcription</keyword>
<dbReference type="Pfam" id="PF03514">
    <property type="entry name" value="GRAS"/>
    <property type="match status" value="1"/>
</dbReference>
<protein>
    <submittedName>
        <fullName evidence="4">Uncharacterized protein</fullName>
    </submittedName>
</protein>
<evidence type="ECO:0000313" key="4">
    <source>
        <dbReference type="EMBL" id="KAK2970680.1"/>
    </source>
</evidence>
<dbReference type="Proteomes" id="UP001187471">
    <property type="component" value="Unassembled WGS sequence"/>
</dbReference>
<dbReference type="AlphaFoldDB" id="A0AA88U4Y6"/>
<sequence length="300" mass="33040">MKPGILTLVEQKSNHNGPVFLDRWGGSGGGDGGSTVSSQDKVMSEVYLGRQICNLVACEEVDRVERHETLAQWRARLNSARFGSVHLGFNAFKQASMLLALFAGGDGYRVEEHDGSMHGCPQWLRWVSDNVDGRLPLLLRPTPLQHDNNNNRGVPNTLTKNYKIDILELSMAEESSPDRGGEDKTGFGGICRDCMLPSNISTTLVIDGRLDGTFSFFLHTINLPSADLHMKPATIMTKMANPATENAANSQGVRQVMKHEKFEEPLPLLARPVTNPHIEVNEYVTYSILQSSTISCDTTT</sequence>
<keyword evidence="5" id="KW-1185">Reference proteome</keyword>
<evidence type="ECO:0000313" key="5">
    <source>
        <dbReference type="Proteomes" id="UP001187471"/>
    </source>
</evidence>
<organism evidence="4 5">
    <name type="scientific">Escallonia rubra</name>
    <dbReference type="NCBI Taxonomy" id="112253"/>
    <lineage>
        <taxon>Eukaryota</taxon>
        <taxon>Viridiplantae</taxon>
        <taxon>Streptophyta</taxon>
        <taxon>Embryophyta</taxon>
        <taxon>Tracheophyta</taxon>
        <taxon>Spermatophyta</taxon>
        <taxon>Magnoliopsida</taxon>
        <taxon>eudicotyledons</taxon>
        <taxon>Gunneridae</taxon>
        <taxon>Pentapetalae</taxon>
        <taxon>asterids</taxon>
        <taxon>campanulids</taxon>
        <taxon>Escalloniales</taxon>
        <taxon>Escalloniaceae</taxon>
        <taxon>Escallonia</taxon>
    </lineage>
</organism>
<accession>A0AA88U4Y6</accession>
<name>A0AA88U4Y6_9ASTE</name>
<reference evidence="4" key="1">
    <citation type="submission" date="2022-12" db="EMBL/GenBank/DDBJ databases">
        <title>Draft genome assemblies for two species of Escallonia (Escalloniales).</title>
        <authorList>
            <person name="Chanderbali A."/>
            <person name="Dervinis C."/>
            <person name="Anghel I."/>
            <person name="Soltis D."/>
            <person name="Soltis P."/>
            <person name="Zapata F."/>
        </authorList>
    </citation>
    <scope>NUCLEOTIDE SEQUENCE</scope>
    <source>
        <strain evidence="4">UCBG92.1500</strain>
        <tissue evidence="4">Leaf</tissue>
    </source>
</reference>
<evidence type="ECO:0000256" key="3">
    <source>
        <dbReference type="PROSITE-ProRule" id="PRU01191"/>
    </source>
</evidence>
<gene>
    <name evidence="4" type="ORF">RJ640_001940</name>
</gene>
<comment type="caution">
    <text evidence="4">The sequence shown here is derived from an EMBL/GenBank/DDBJ whole genome shotgun (WGS) entry which is preliminary data.</text>
</comment>
<evidence type="ECO:0000256" key="2">
    <source>
        <dbReference type="ARBA" id="ARBA00023163"/>
    </source>
</evidence>